<reference evidence="2 3" key="1">
    <citation type="submission" date="2017-11" db="EMBL/GenBank/DDBJ databases">
        <title>Draft genome of Arthrobacter agilis strain UMCV2, a plant growth-promoting rhizobacterium and biocontrol capacity of phytopathogenic fungi.</title>
        <authorList>
            <person name="Martinez-Camara R."/>
            <person name="Santoyo G."/>
            <person name="Moreno-Hagelsieb G."/>
            <person name="Valencia-Cantero E."/>
        </authorList>
    </citation>
    <scope>NUCLEOTIDE SEQUENCE [LARGE SCALE GENOMIC DNA]</scope>
    <source>
        <strain evidence="2 3">UMCV2</strain>
    </source>
</reference>
<sequence>MNEQPGFQGDAERPLPPQPQNPPSWGTGRDNRQSADQRDGRPADQDGRQSDRQHHGSAQDPSVSHPAYAGHQPFYGEQGG</sequence>
<feature type="non-terminal residue" evidence="2">
    <location>
        <position position="80"/>
    </location>
</feature>
<dbReference type="RefSeq" id="WP_208741572.1">
    <property type="nucleotide sequence ID" value="NZ_CP024915.1"/>
</dbReference>
<dbReference type="Proteomes" id="UP000239187">
    <property type="component" value="Chromosome"/>
</dbReference>
<feature type="region of interest" description="Disordered" evidence="1">
    <location>
        <begin position="1"/>
        <end position="80"/>
    </location>
</feature>
<accession>A0A2L0UEC5</accession>
<feature type="compositionally biased region" description="Basic and acidic residues" evidence="1">
    <location>
        <begin position="29"/>
        <end position="54"/>
    </location>
</feature>
<evidence type="ECO:0000256" key="1">
    <source>
        <dbReference type="SAM" id="MobiDB-lite"/>
    </source>
</evidence>
<dbReference type="EMBL" id="CP024915">
    <property type="protein sequence ID" value="AUZ87552.1"/>
    <property type="molecule type" value="Genomic_DNA"/>
</dbReference>
<evidence type="ECO:0000313" key="2">
    <source>
        <dbReference type="EMBL" id="AUZ87552.1"/>
    </source>
</evidence>
<dbReference type="AlphaFoldDB" id="A0A2L0UEC5"/>
<protein>
    <submittedName>
        <fullName evidence="2">Uncharacterized protein</fullName>
    </submittedName>
</protein>
<gene>
    <name evidence="2" type="ORF">CVO76_07850</name>
</gene>
<name>A0A2L0UEC5_9MICC</name>
<evidence type="ECO:0000313" key="3">
    <source>
        <dbReference type="Proteomes" id="UP000239187"/>
    </source>
</evidence>
<organism evidence="2 3">
    <name type="scientific">Arthrobacter agilis</name>
    <dbReference type="NCBI Taxonomy" id="37921"/>
    <lineage>
        <taxon>Bacteria</taxon>
        <taxon>Bacillati</taxon>
        <taxon>Actinomycetota</taxon>
        <taxon>Actinomycetes</taxon>
        <taxon>Micrococcales</taxon>
        <taxon>Micrococcaceae</taxon>
        <taxon>Arthrobacter</taxon>
    </lineage>
</organism>
<proteinExistence type="predicted"/>